<keyword evidence="1" id="KW-1133">Transmembrane helix</keyword>
<protein>
    <submittedName>
        <fullName evidence="2">Uncharacterized protein</fullName>
    </submittedName>
</protein>
<accession>A0A9R0P190</accession>
<gene>
    <name evidence="2" type="ordered locus">RAM_29725</name>
</gene>
<evidence type="ECO:0000256" key="1">
    <source>
        <dbReference type="SAM" id="Phobius"/>
    </source>
</evidence>
<feature type="transmembrane region" description="Helical" evidence="1">
    <location>
        <begin position="12"/>
        <end position="32"/>
    </location>
</feature>
<proteinExistence type="predicted"/>
<keyword evidence="3" id="KW-1185">Reference proteome</keyword>
<dbReference type="EMBL" id="CP002896">
    <property type="protein sequence ID" value="AEK44420.1"/>
    <property type="molecule type" value="Genomic_DNA"/>
</dbReference>
<keyword evidence="1" id="KW-0472">Membrane</keyword>
<name>A0A9R0P190_AMYMS</name>
<organism evidence="2 3">
    <name type="scientific">Amycolatopsis mediterranei (strain S699)</name>
    <name type="common">Nocardia mediterranei</name>
    <dbReference type="NCBI Taxonomy" id="713604"/>
    <lineage>
        <taxon>Bacteria</taxon>
        <taxon>Bacillati</taxon>
        <taxon>Actinomycetota</taxon>
        <taxon>Actinomycetes</taxon>
        <taxon>Pseudonocardiales</taxon>
        <taxon>Pseudonocardiaceae</taxon>
        <taxon>Amycolatopsis</taxon>
    </lineage>
</organism>
<sequence>MFDSLEVEVGEAALTSVVLGVSGSSVGGGLILSRYSFCQFVGLVFLE</sequence>
<reference evidence="2 3" key="1">
    <citation type="journal article" date="2011" name="J. Bacteriol.">
        <title>Whole genome sequence of the rifamycin B-producing strain Amycolatopsis mediterranei S699.</title>
        <authorList>
            <person name="Verma M."/>
            <person name="Kaur J."/>
            <person name="Kumar M."/>
            <person name="Kumari K."/>
            <person name="Saxena A."/>
            <person name="Anand S."/>
            <person name="Nigam A."/>
            <person name="Ravi V."/>
            <person name="Raghuvanshi S."/>
            <person name="Khurana P."/>
            <person name="Tyagi A.K."/>
            <person name="Khurana J.P."/>
            <person name="Lal R."/>
        </authorList>
    </citation>
    <scope>NUCLEOTIDE SEQUENCE [LARGE SCALE GENOMIC DNA]</scope>
    <source>
        <strain evidence="2 3">S699</strain>
    </source>
</reference>
<evidence type="ECO:0000313" key="2">
    <source>
        <dbReference type="EMBL" id="AEK44420.1"/>
    </source>
</evidence>
<dbReference type="Proteomes" id="UP000006138">
    <property type="component" value="Chromosome"/>
</dbReference>
<dbReference type="AlphaFoldDB" id="A0A9R0P190"/>
<keyword evidence="1" id="KW-0812">Transmembrane</keyword>
<evidence type="ECO:0000313" key="3">
    <source>
        <dbReference type="Proteomes" id="UP000006138"/>
    </source>
</evidence>
<dbReference type="KEGG" id="amn:RAM_29725"/>